<dbReference type="Gene3D" id="1.10.10.10">
    <property type="entry name" value="Winged helix-like DNA-binding domain superfamily/Winged helix DNA-binding domain"/>
    <property type="match status" value="1"/>
</dbReference>
<dbReference type="InterPro" id="IPR009057">
    <property type="entry name" value="Homeodomain-like_sf"/>
</dbReference>
<protein>
    <submittedName>
        <fullName evidence="1">DUF433 domain-containing protein</fullName>
    </submittedName>
</protein>
<organism evidence="1 2">
    <name type="scientific">Aeoliella straminimaris</name>
    <dbReference type="NCBI Taxonomy" id="2954799"/>
    <lineage>
        <taxon>Bacteria</taxon>
        <taxon>Pseudomonadati</taxon>
        <taxon>Planctomycetota</taxon>
        <taxon>Planctomycetia</taxon>
        <taxon>Pirellulales</taxon>
        <taxon>Lacipirellulaceae</taxon>
        <taxon>Aeoliella</taxon>
    </lineage>
</organism>
<sequence>MPKLDYRNIEIDAERCGGQPVVAGTRIRVATILTCYRQGMSVEEITQQYSSLKPADVHDALAYAYDHIAEIEQALAEDDELIAKHKR</sequence>
<dbReference type="InterPro" id="IPR036388">
    <property type="entry name" value="WH-like_DNA-bd_sf"/>
</dbReference>
<dbReference type="EMBL" id="JAMXLR010000061">
    <property type="protein sequence ID" value="MCO6045866.1"/>
    <property type="molecule type" value="Genomic_DNA"/>
</dbReference>
<proteinExistence type="predicted"/>
<dbReference type="InterPro" id="IPR007367">
    <property type="entry name" value="DUF433"/>
</dbReference>
<evidence type="ECO:0000313" key="1">
    <source>
        <dbReference type="EMBL" id="MCO6045866.1"/>
    </source>
</evidence>
<gene>
    <name evidence="1" type="ORF">NG895_18355</name>
</gene>
<dbReference type="SUPFAM" id="SSF46689">
    <property type="entry name" value="Homeodomain-like"/>
    <property type="match status" value="1"/>
</dbReference>
<name>A0A9X2JHJ0_9BACT</name>
<accession>A0A9X2JHJ0</accession>
<evidence type="ECO:0000313" key="2">
    <source>
        <dbReference type="Proteomes" id="UP001155241"/>
    </source>
</evidence>
<dbReference type="PANTHER" id="PTHR34849">
    <property type="entry name" value="SSL5025 PROTEIN"/>
    <property type="match status" value="1"/>
</dbReference>
<keyword evidence="2" id="KW-1185">Reference proteome</keyword>
<dbReference type="Pfam" id="PF04255">
    <property type="entry name" value="DUF433"/>
    <property type="match status" value="1"/>
</dbReference>
<dbReference type="RefSeq" id="WP_252853975.1">
    <property type="nucleotide sequence ID" value="NZ_JAMXLR010000061.1"/>
</dbReference>
<dbReference type="PANTHER" id="PTHR34849:SF1">
    <property type="entry name" value="SLR0770 PROTEIN"/>
    <property type="match status" value="1"/>
</dbReference>
<reference evidence="1" key="1">
    <citation type="submission" date="2022-06" db="EMBL/GenBank/DDBJ databases">
        <title>Aeoliella straminimaris, a novel planctomycete from sediments.</title>
        <authorList>
            <person name="Vitorino I.R."/>
            <person name="Lage O.M."/>
        </authorList>
    </citation>
    <scope>NUCLEOTIDE SEQUENCE</scope>
    <source>
        <strain evidence="1">ICT_H6.2</strain>
    </source>
</reference>
<comment type="caution">
    <text evidence="1">The sequence shown here is derived from an EMBL/GenBank/DDBJ whole genome shotgun (WGS) entry which is preliminary data.</text>
</comment>
<dbReference type="AlphaFoldDB" id="A0A9X2JHJ0"/>
<dbReference type="Proteomes" id="UP001155241">
    <property type="component" value="Unassembled WGS sequence"/>
</dbReference>